<proteinExistence type="predicted"/>
<dbReference type="EMBL" id="POVK01000009">
    <property type="protein sequence ID" value="NHA33651.1"/>
    <property type="molecule type" value="Genomic_DNA"/>
</dbReference>
<dbReference type="Pfam" id="PF00583">
    <property type="entry name" value="Acetyltransf_1"/>
    <property type="match status" value="1"/>
</dbReference>
<evidence type="ECO:0000313" key="2">
    <source>
        <dbReference type="EMBL" id="NHA33651.1"/>
    </source>
</evidence>
<dbReference type="InterPro" id="IPR000182">
    <property type="entry name" value="GNAT_dom"/>
</dbReference>
<dbReference type="Gene3D" id="3.40.630.30">
    <property type="match status" value="1"/>
</dbReference>
<sequence>MSLIRKATLQDLNQIEALTEEAKQLMIEDNNPQWDHRYPLKTHFKTDIEMGGLYVYDDSEIKGFIVIDQNAPDWYDALEWPIDKSNAYVIHRLVASPQYRGIAQQLMQFAMDLAESHHVQILLTDTFSQNERAQGLFKKYGFVKTGEMTSTEFPFDKGKPFYAYYKNLTE</sequence>
<organism evidence="2 3">
    <name type="scientific">Staphylococcus schleiferi</name>
    <dbReference type="NCBI Taxonomy" id="1295"/>
    <lineage>
        <taxon>Bacteria</taxon>
        <taxon>Bacillati</taxon>
        <taxon>Bacillota</taxon>
        <taxon>Bacilli</taxon>
        <taxon>Bacillales</taxon>
        <taxon>Staphylococcaceae</taxon>
        <taxon>Staphylococcus</taxon>
    </lineage>
</organism>
<protein>
    <submittedName>
        <fullName evidence="2">GNAT family N-acetyltransferase</fullName>
    </submittedName>
</protein>
<comment type="caution">
    <text evidence="2">The sequence shown here is derived from an EMBL/GenBank/DDBJ whole genome shotgun (WGS) entry which is preliminary data.</text>
</comment>
<evidence type="ECO:0000259" key="1">
    <source>
        <dbReference type="PROSITE" id="PS51186"/>
    </source>
</evidence>
<dbReference type="SUPFAM" id="SSF55729">
    <property type="entry name" value="Acyl-CoA N-acyltransferases (Nat)"/>
    <property type="match status" value="1"/>
</dbReference>
<dbReference type="Proteomes" id="UP000572988">
    <property type="component" value="Unassembled WGS sequence"/>
</dbReference>
<dbReference type="PROSITE" id="PS51186">
    <property type="entry name" value="GNAT"/>
    <property type="match status" value="1"/>
</dbReference>
<dbReference type="CDD" id="cd04301">
    <property type="entry name" value="NAT_SF"/>
    <property type="match status" value="1"/>
</dbReference>
<reference evidence="2 3" key="1">
    <citation type="submission" date="2018-01" db="EMBL/GenBank/DDBJ databases">
        <title>Complete genome sequence of Staphylococcus Scheliferi isolated from human.</title>
        <authorList>
            <person name="Abouelkhair M.A."/>
            <person name="Bemis D.A."/>
            <person name="Kania S.A."/>
        </authorList>
    </citation>
    <scope>NUCLEOTIDE SEQUENCE [LARGE SCALE GENOMIC DNA]</scope>
    <source>
        <strain evidence="2 3">ATCC 43808</strain>
    </source>
</reference>
<gene>
    <name evidence="2" type="ORF">C1O36_03785</name>
</gene>
<keyword evidence="3" id="KW-1185">Reference proteome</keyword>
<accession>A0ABX0FX91</accession>
<feature type="domain" description="N-acetyltransferase" evidence="1">
    <location>
        <begin position="2"/>
        <end position="169"/>
    </location>
</feature>
<dbReference type="InterPro" id="IPR016181">
    <property type="entry name" value="Acyl_CoA_acyltransferase"/>
</dbReference>
<evidence type="ECO:0000313" key="3">
    <source>
        <dbReference type="Proteomes" id="UP000572988"/>
    </source>
</evidence>
<name>A0ABX0FX91_STASC</name>